<organism evidence="2 3">
    <name type="scientific">Mucilaginibacter glaciei</name>
    <dbReference type="NCBI Taxonomy" id="2772109"/>
    <lineage>
        <taxon>Bacteria</taxon>
        <taxon>Pseudomonadati</taxon>
        <taxon>Bacteroidota</taxon>
        <taxon>Sphingobacteriia</taxon>
        <taxon>Sphingobacteriales</taxon>
        <taxon>Sphingobacteriaceae</taxon>
        <taxon>Mucilaginibacter</taxon>
    </lineage>
</organism>
<dbReference type="AlphaFoldDB" id="A0A926NNI0"/>
<name>A0A926NNI0_9SPHI</name>
<evidence type="ECO:0000313" key="2">
    <source>
        <dbReference type="EMBL" id="MBD1391730.1"/>
    </source>
</evidence>
<dbReference type="Proteomes" id="UP000619078">
    <property type="component" value="Unassembled WGS sequence"/>
</dbReference>
<feature type="chain" id="PRO_5037114088" description="Outer membrane protein beta-barrel domain-containing protein" evidence="1">
    <location>
        <begin position="27"/>
        <end position="197"/>
    </location>
</feature>
<evidence type="ECO:0000256" key="1">
    <source>
        <dbReference type="SAM" id="SignalP"/>
    </source>
</evidence>
<keyword evidence="1" id="KW-0732">Signal</keyword>
<proteinExistence type="predicted"/>
<evidence type="ECO:0008006" key="4">
    <source>
        <dbReference type="Google" id="ProtNLM"/>
    </source>
</evidence>
<feature type="signal peptide" evidence="1">
    <location>
        <begin position="1"/>
        <end position="26"/>
    </location>
</feature>
<reference evidence="2" key="1">
    <citation type="submission" date="2020-09" db="EMBL/GenBank/DDBJ databases">
        <title>Novel species of Mucilaginibacter isolated from a glacier on the Tibetan Plateau.</title>
        <authorList>
            <person name="Liu Q."/>
            <person name="Xin Y.-H."/>
        </authorList>
    </citation>
    <scope>NUCLEOTIDE SEQUENCE</scope>
    <source>
        <strain evidence="2">ZB1P21</strain>
    </source>
</reference>
<dbReference type="RefSeq" id="WP_191159948.1">
    <property type="nucleotide sequence ID" value="NZ_JACWMX010000001.1"/>
</dbReference>
<evidence type="ECO:0000313" key="3">
    <source>
        <dbReference type="Proteomes" id="UP000619078"/>
    </source>
</evidence>
<dbReference type="EMBL" id="JACWMX010000001">
    <property type="protein sequence ID" value="MBD1391730.1"/>
    <property type="molecule type" value="Genomic_DNA"/>
</dbReference>
<comment type="caution">
    <text evidence="2">The sequence shown here is derived from an EMBL/GenBank/DDBJ whole genome shotgun (WGS) entry which is preliminary data.</text>
</comment>
<sequence>MKTTKQILATALTAVAIFIGTSSVNAQSITKDAFRFGVGVEGLLPTGGQLKNISNIGLGGTGRLQYGLANNLALTLTSGYYNYFGKENTYTITNGTQVTRVTQKAIDFGMVPVKLGIKAFVGSGFYFSAEGGAGFETKDAYRGATGELNGKATKLILSPGIGYASQKWDVGARYENFSGQDNNYGTVGLRIAYGFGL</sequence>
<keyword evidence="3" id="KW-1185">Reference proteome</keyword>
<gene>
    <name evidence="2" type="ORF">IDJ76_01340</name>
</gene>
<protein>
    <recommendedName>
        <fullName evidence="4">Outer membrane protein beta-barrel domain-containing protein</fullName>
    </recommendedName>
</protein>
<accession>A0A926NNI0</accession>